<dbReference type="SUPFAM" id="SSF53167">
    <property type="entry name" value="Purine and uridine phosphorylases"/>
    <property type="match status" value="1"/>
</dbReference>
<name>A0A2I2F178_ASPCN</name>
<organism evidence="1 2">
    <name type="scientific">Aspergillus candidus</name>
    <dbReference type="NCBI Taxonomy" id="41067"/>
    <lineage>
        <taxon>Eukaryota</taxon>
        <taxon>Fungi</taxon>
        <taxon>Dikarya</taxon>
        <taxon>Ascomycota</taxon>
        <taxon>Pezizomycotina</taxon>
        <taxon>Eurotiomycetes</taxon>
        <taxon>Eurotiomycetidae</taxon>
        <taxon>Eurotiales</taxon>
        <taxon>Aspergillaceae</taxon>
        <taxon>Aspergillus</taxon>
        <taxon>Aspergillus subgen. Circumdati</taxon>
    </lineage>
</organism>
<dbReference type="EMBL" id="KZ559180">
    <property type="protein sequence ID" value="PLB34358.1"/>
    <property type="molecule type" value="Genomic_DNA"/>
</dbReference>
<dbReference type="GO" id="GO:0003824">
    <property type="term" value="F:catalytic activity"/>
    <property type="evidence" value="ECO:0007669"/>
    <property type="project" value="InterPro"/>
</dbReference>
<dbReference type="Proteomes" id="UP000234585">
    <property type="component" value="Unassembled WGS sequence"/>
</dbReference>
<evidence type="ECO:0000313" key="1">
    <source>
        <dbReference type="EMBL" id="PLB34358.1"/>
    </source>
</evidence>
<evidence type="ECO:0000313" key="2">
    <source>
        <dbReference type="Proteomes" id="UP000234585"/>
    </source>
</evidence>
<proteinExistence type="predicted"/>
<dbReference type="Gene3D" id="3.40.50.1580">
    <property type="entry name" value="Nucleoside phosphorylase domain"/>
    <property type="match status" value="1"/>
</dbReference>
<dbReference type="AlphaFoldDB" id="A0A2I2F178"/>
<gene>
    <name evidence="1" type="ORF">BDW47DRAFT_134348</name>
</gene>
<dbReference type="GeneID" id="36525220"/>
<dbReference type="OrthoDB" id="1577640at2759"/>
<reference evidence="1 2" key="1">
    <citation type="submission" date="2017-12" db="EMBL/GenBank/DDBJ databases">
        <authorList>
            <consortium name="DOE Joint Genome Institute"/>
            <person name="Haridas S."/>
            <person name="Kjaerbolling I."/>
            <person name="Vesth T.C."/>
            <person name="Frisvad J.C."/>
            <person name="Nybo J.L."/>
            <person name="Theobald S."/>
            <person name="Kuo A."/>
            <person name="Bowyer P."/>
            <person name="Matsuda Y."/>
            <person name="Mondo S."/>
            <person name="Lyhne E.K."/>
            <person name="Kogle M.E."/>
            <person name="Clum A."/>
            <person name="Lipzen A."/>
            <person name="Salamov A."/>
            <person name="Ngan C.Y."/>
            <person name="Daum C."/>
            <person name="Chiniquy J."/>
            <person name="Barry K."/>
            <person name="LaButti K."/>
            <person name="Simmons B.A."/>
            <person name="Magnuson J.K."/>
            <person name="Mortensen U.H."/>
            <person name="Larsen T.O."/>
            <person name="Grigoriev I.V."/>
            <person name="Baker S.E."/>
            <person name="Andersen M.R."/>
            <person name="Nordberg H.P."/>
            <person name="Cantor M.N."/>
            <person name="Hua S.X."/>
        </authorList>
    </citation>
    <scope>NUCLEOTIDE SEQUENCE [LARGE SCALE GENOMIC DNA]</scope>
    <source>
        <strain evidence="1 2">CBS 102.13</strain>
    </source>
</reference>
<sequence>MSSDKVARFTHDDYTVAWICPMVAEQTAAIVMLDSEHERLPQPSSDHNVYTLGSVNGHNVVVVGLHTSGNNPAAVVATQMRTTFPRLRFGVLVGTAGGVPTRTTQGDIRLGHVVVSQPMGEHSGVVQYDHGKAEIGQFRRTGYLASPPTVLLNAAREMDIRRQFVQKEDPLLSHLSRIETRLRHPQRYRYPGADKDRLFKAEYLHPDPKISCRECGCDSNSIVRRRAGYIDDDDDDDDDADVFDQDEQFVVHRGTIATGERVINNGHLRDKLARQYGILCFEMEAAGASTDFPCLVVRGISHYSDSHKNDRWQDYAAAAAAAYARELFFHMPVYEVKQVKMAEHISVRSAR</sequence>
<dbReference type="PANTHER" id="PTHR46082">
    <property type="entry name" value="ATP/GTP-BINDING PROTEIN-RELATED"/>
    <property type="match status" value="1"/>
</dbReference>
<dbReference type="InterPro" id="IPR035994">
    <property type="entry name" value="Nucleoside_phosphorylase_sf"/>
</dbReference>
<dbReference type="RefSeq" id="XP_024668370.1">
    <property type="nucleotide sequence ID" value="XM_024818060.1"/>
</dbReference>
<dbReference type="PANTHER" id="PTHR46082:SF11">
    <property type="entry name" value="AAA+ ATPASE DOMAIN-CONTAINING PROTEIN-RELATED"/>
    <property type="match status" value="1"/>
</dbReference>
<dbReference type="InterPro" id="IPR053137">
    <property type="entry name" value="NLR-like"/>
</dbReference>
<keyword evidence="2" id="KW-1185">Reference proteome</keyword>
<dbReference type="GO" id="GO:0009116">
    <property type="term" value="P:nucleoside metabolic process"/>
    <property type="evidence" value="ECO:0007669"/>
    <property type="project" value="InterPro"/>
</dbReference>
<accession>A0A2I2F178</accession>
<protein>
    <submittedName>
        <fullName evidence="1">Nucleoside phosphorylase domain-containing protein</fullName>
    </submittedName>
</protein>